<organism evidence="3 4">
    <name type="scientific">Amycolatopsis arida</name>
    <dbReference type="NCBI Taxonomy" id="587909"/>
    <lineage>
        <taxon>Bacteria</taxon>
        <taxon>Bacillati</taxon>
        <taxon>Actinomycetota</taxon>
        <taxon>Actinomycetes</taxon>
        <taxon>Pseudonocardiales</taxon>
        <taxon>Pseudonocardiaceae</taxon>
        <taxon>Amycolatopsis</taxon>
    </lineage>
</organism>
<proteinExistence type="predicted"/>
<evidence type="ECO:0000256" key="1">
    <source>
        <dbReference type="SAM" id="MobiDB-lite"/>
    </source>
</evidence>
<reference evidence="4" key="1">
    <citation type="submission" date="2016-10" db="EMBL/GenBank/DDBJ databases">
        <authorList>
            <person name="Varghese N."/>
            <person name="Submissions S."/>
        </authorList>
    </citation>
    <scope>NUCLEOTIDE SEQUENCE [LARGE SCALE GENOMIC DNA]</scope>
    <source>
        <strain evidence="4">CGMCC 4.5579</strain>
    </source>
</reference>
<evidence type="ECO:0000313" key="4">
    <source>
        <dbReference type="Proteomes" id="UP000198727"/>
    </source>
</evidence>
<dbReference type="AlphaFoldDB" id="A0A1I5ZCL7"/>
<feature type="transmembrane region" description="Helical" evidence="2">
    <location>
        <begin position="36"/>
        <end position="61"/>
    </location>
</feature>
<gene>
    <name evidence="3" type="ORF">SAMN05421810_10944</name>
</gene>
<feature type="transmembrane region" description="Helical" evidence="2">
    <location>
        <begin position="73"/>
        <end position="95"/>
    </location>
</feature>
<keyword evidence="2" id="KW-1133">Transmembrane helix</keyword>
<keyword evidence="2" id="KW-0812">Transmembrane</keyword>
<dbReference type="RefSeq" id="WP_092533996.1">
    <property type="nucleotide sequence ID" value="NZ_FOWW01000009.1"/>
</dbReference>
<dbReference type="STRING" id="587909.SAMN05421810_10944"/>
<feature type="transmembrane region" description="Helical" evidence="2">
    <location>
        <begin position="6"/>
        <end position="24"/>
    </location>
</feature>
<evidence type="ECO:0000313" key="3">
    <source>
        <dbReference type="EMBL" id="SFQ54202.1"/>
    </source>
</evidence>
<dbReference type="OrthoDB" id="3685619at2"/>
<evidence type="ECO:0000256" key="2">
    <source>
        <dbReference type="SAM" id="Phobius"/>
    </source>
</evidence>
<keyword evidence="2" id="KW-0472">Membrane</keyword>
<protein>
    <submittedName>
        <fullName evidence="3">Uncharacterized protein</fullName>
    </submittedName>
</protein>
<dbReference type="EMBL" id="FOWW01000009">
    <property type="protein sequence ID" value="SFQ54202.1"/>
    <property type="molecule type" value="Genomic_DNA"/>
</dbReference>
<dbReference type="Proteomes" id="UP000198727">
    <property type="component" value="Unassembled WGS sequence"/>
</dbReference>
<name>A0A1I5ZCL7_9PSEU</name>
<keyword evidence="4" id="KW-1185">Reference proteome</keyword>
<feature type="region of interest" description="Disordered" evidence="1">
    <location>
        <begin position="118"/>
        <end position="141"/>
    </location>
</feature>
<accession>A0A1I5ZCL7</accession>
<sequence>MSGLLGVLYTVVGCAFVVATGWRLRDAAREPWRLDLWAMCVALFCAGVGFLAATPPMYLAIGRWTGAANVATLIVYGAITTCCMAMWAWTVSIVLPHSELASAEARRVEVRAVRGAGHRGGVGRAGRPVHPSAGARRGTPD</sequence>